<proteinExistence type="inferred from homology"/>
<reference evidence="15" key="3">
    <citation type="submission" date="2025-08" db="UniProtKB">
        <authorList>
            <consortium name="Ensembl"/>
        </authorList>
    </citation>
    <scope>IDENTIFICATION</scope>
    <source>
        <strain evidence="15">JP 163 A</strain>
    </source>
</reference>
<dbReference type="SMART" id="SM00262">
    <property type="entry name" value="GEL"/>
    <property type="match status" value="3"/>
</dbReference>
<comment type="subcellular location">
    <subcellularLocation>
        <location evidence="1 13">Cytoplasm</location>
        <location evidence="1 13">Cytoskeleton</location>
    </subcellularLocation>
</comment>
<comment type="function">
    <text evidence="12 13">Calcium-regulated, actin-modulating protein that binds to the plus (or barbed) ends of actin monomers or filaments, preventing monomer exchange (end-blocking or capping). It can promote the assembly of monomers into filaments (nucleation) as well as sever filaments already formed. Plays a role in ciliogenesis.</text>
</comment>
<evidence type="ECO:0000256" key="13">
    <source>
        <dbReference type="RuleBase" id="RU367130"/>
    </source>
</evidence>
<dbReference type="InterPro" id="IPR029006">
    <property type="entry name" value="ADF-H/Gelsolin-like_dom_sf"/>
</dbReference>
<evidence type="ECO:0000256" key="11">
    <source>
        <dbReference type="ARBA" id="ARBA00023212"/>
    </source>
</evidence>
<evidence type="ECO:0000256" key="3">
    <source>
        <dbReference type="ARBA" id="ARBA00018797"/>
    </source>
</evidence>
<dbReference type="GO" id="GO:0005737">
    <property type="term" value="C:cytoplasm"/>
    <property type="evidence" value="ECO:0007669"/>
    <property type="project" value="UniProtKB-UniRule"/>
</dbReference>
<accession>A0A3B5QAY3</accession>
<dbReference type="Proteomes" id="UP000002852">
    <property type="component" value="Unassembled WGS sequence"/>
</dbReference>
<dbReference type="InterPro" id="IPR007123">
    <property type="entry name" value="Gelsolin-like_dom"/>
</dbReference>
<feature type="domain" description="Gelsolin-like" evidence="14">
    <location>
        <begin position="264"/>
        <end position="322"/>
    </location>
</feature>
<dbReference type="GO" id="GO:0005546">
    <property type="term" value="F:phosphatidylinositol-4,5-bisphosphate binding"/>
    <property type="evidence" value="ECO:0007669"/>
    <property type="project" value="TreeGrafter"/>
</dbReference>
<organism evidence="15 16">
    <name type="scientific">Xiphophorus maculatus</name>
    <name type="common">Southern platyfish</name>
    <name type="synonym">Platypoecilus maculatus</name>
    <dbReference type="NCBI Taxonomy" id="8083"/>
    <lineage>
        <taxon>Eukaryota</taxon>
        <taxon>Metazoa</taxon>
        <taxon>Chordata</taxon>
        <taxon>Craniata</taxon>
        <taxon>Vertebrata</taxon>
        <taxon>Euteleostomi</taxon>
        <taxon>Actinopterygii</taxon>
        <taxon>Neopterygii</taxon>
        <taxon>Teleostei</taxon>
        <taxon>Neoteleostei</taxon>
        <taxon>Acanthomorphata</taxon>
        <taxon>Ovalentaria</taxon>
        <taxon>Atherinomorphae</taxon>
        <taxon>Cyprinodontiformes</taxon>
        <taxon>Poeciliidae</taxon>
        <taxon>Poeciliinae</taxon>
        <taxon>Xiphophorus</taxon>
    </lineage>
</organism>
<dbReference type="Gene3D" id="3.40.20.10">
    <property type="entry name" value="Severin"/>
    <property type="match status" value="4"/>
</dbReference>
<dbReference type="InterPro" id="IPR007122">
    <property type="entry name" value="Villin/Gelsolin"/>
</dbReference>
<protein>
    <recommendedName>
        <fullName evidence="3 13">Gelsolin</fullName>
        <shortName evidence="13">ADF</shortName>
    </recommendedName>
    <alternativeName>
        <fullName evidence="13">Actin-depolymerizing factor</fullName>
    </alternativeName>
</protein>
<keyword evidence="8" id="KW-0970">Cilium biogenesis/degradation</keyword>
<dbReference type="GO" id="GO:0005615">
    <property type="term" value="C:extracellular space"/>
    <property type="evidence" value="ECO:0007669"/>
    <property type="project" value="TreeGrafter"/>
</dbReference>
<evidence type="ECO:0000256" key="8">
    <source>
        <dbReference type="ARBA" id="ARBA00022794"/>
    </source>
</evidence>
<evidence type="ECO:0000313" key="16">
    <source>
        <dbReference type="Proteomes" id="UP000002852"/>
    </source>
</evidence>
<keyword evidence="9" id="KW-0106">Calcium</keyword>
<evidence type="ECO:0000256" key="7">
    <source>
        <dbReference type="ARBA" id="ARBA00022737"/>
    </source>
</evidence>
<evidence type="ECO:0000256" key="1">
    <source>
        <dbReference type="ARBA" id="ARBA00004245"/>
    </source>
</evidence>
<dbReference type="FunFam" id="3.40.20.10:FF:000002">
    <property type="entry name" value="Gelsolin"/>
    <property type="match status" value="1"/>
</dbReference>
<reference evidence="16" key="1">
    <citation type="submission" date="2012-01" db="EMBL/GenBank/DDBJ databases">
        <authorList>
            <person name="Walter R."/>
            <person name="Schartl M."/>
            <person name="Warren W."/>
        </authorList>
    </citation>
    <scope>NUCLEOTIDE SEQUENCE [LARGE SCALE GENOMIC DNA]</scope>
    <source>
        <strain evidence="16">JP 163 A</strain>
    </source>
</reference>
<dbReference type="GeneTree" id="ENSGT00940000155591"/>
<evidence type="ECO:0000259" key="14">
    <source>
        <dbReference type="Pfam" id="PF00626"/>
    </source>
</evidence>
<dbReference type="GO" id="GO:0007417">
    <property type="term" value="P:central nervous system development"/>
    <property type="evidence" value="ECO:0007669"/>
    <property type="project" value="TreeGrafter"/>
</dbReference>
<dbReference type="CDD" id="cd11292">
    <property type="entry name" value="gelsolin_S3_like"/>
    <property type="match status" value="1"/>
</dbReference>
<feature type="domain" description="Gelsolin-like" evidence="14">
    <location>
        <begin position="36"/>
        <end position="116"/>
    </location>
</feature>
<dbReference type="AlphaFoldDB" id="A0A3B5QAY3"/>
<evidence type="ECO:0000256" key="4">
    <source>
        <dbReference type="ARBA" id="ARBA00022467"/>
    </source>
</evidence>
<dbReference type="Ensembl" id="ENSXMAT00000023813.1">
    <property type="protein sequence ID" value="ENSXMAP00000027414.1"/>
    <property type="gene ID" value="ENSXMAG00000008119.2"/>
</dbReference>
<reference evidence="16" key="2">
    <citation type="journal article" date="2013" name="Nat. Genet.">
        <title>The genome of the platyfish, Xiphophorus maculatus, provides insights into evolutionary adaptation and several complex traits.</title>
        <authorList>
            <person name="Schartl M."/>
            <person name="Walter R.B."/>
            <person name="Shen Y."/>
            <person name="Garcia T."/>
            <person name="Catchen J."/>
            <person name="Amores A."/>
            <person name="Braasch I."/>
            <person name="Chalopin D."/>
            <person name="Volff J.N."/>
            <person name="Lesch K.P."/>
            <person name="Bisazza A."/>
            <person name="Minx P."/>
            <person name="Hillier L."/>
            <person name="Wilson R.K."/>
            <person name="Fuerstenberg S."/>
            <person name="Boore J."/>
            <person name="Searle S."/>
            <person name="Postlethwait J.H."/>
            <person name="Warren W.C."/>
        </authorList>
    </citation>
    <scope>NUCLEOTIDE SEQUENCE [LARGE SCALE GENOMIC DNA]</scope>
    <source>
        <strain evidence="16">JP 163 A</strain>
    </source>
</reference>
<keyword evidence="10 13" id="KW-0009">Actin-binding</keyword>
<keyword evidence="4 13" id="KW-0117">Actin capping</keyword>
<dbReference type="PANTHER" id="PTHR11977">
    <property type="entry name" value="VILLIN"/>
    <property type="match status" value="1"/>
</dbReference>
<dbReference type="GO" id="GO:0060271">
    <property type="term" value="P:cilium assembly"/>
    <property type="evidence" value="ECO:0007669"/>
    <property type="project" value="UniProtKB-UniRule"/>
</dbReference>
<dbReference type="GO" id="GO:0051016">
    <property type="term" value="P:barbed-end actin filament capping"/>
    <property type="evidence" value="ECO:0007669"/>
    <property type="project" value="UniProtKB-UniRule"/>
</dbReference>
<dbReference type="GO" id="GO:0051015">
    <property type="term" value="F:actin filament binding"/>
    <property type="evidence" value="ECO:0007669"/>
    <property type="project" value="UniProtKB-UniRule"/>
</dbReference>
<dbReference type="SUPFAM" id="SSF55753">
    <property type="entry name" value="Actin depolymerizing proteins"/>
    <property type="match status" value="3"/>
</dbReference>
<dbReference type="CDD" id="cd11290">
    <property type="entry name" value="gelsolin_S1_like"/>
    <property type="match status" value="1"/>
</dbReference>
<evidence type="ECO:0000256" key="10">
    <source>
        <dbReference type="ARBA" id="ARBA00023203"/>
    </source>
</evidence>
<evidence type="ECO:0000256" key="6">
    <source>
        <dbReference type="ARBA" id="ARBA00022723"/>
    </source>
</evidence>
<evidence type="ECO:0000313" key="15">
    <source>
        <dbReference type="Ensembl" id="ENSXMAP00000027414.1"/>
    </source>
</evidence>
<reference evidence="15" key="4">
    <citation type="submission" date="2025-09" db="UniProtKB">
        <authorList>
            <consortium name="Ensembl"/>
        </authorList>
    </citation>
    <scope>IDENTIFICATION</scope>
    <source>
        <strain evidence="15">JP 163 A</strain>
    </source>
</reference>
<name>A0A3B5QAY3_XIPMA</name>
<keyword evidence="6" id="KW-0479">Metal-binding</keyword>
<keyword evidence="7" id="KW-0677">Repeat</keyword>
<dbReference type="GO" id="GO:0046872">
    <property type="term" value="F:metal ion binding"/>
    <property type="evidence" value="ECO:0007669"/>
    <property type="project" value="UniProtKB-KW"/>
</dbReference>
<evidence type="ECO:0000256" key="9">
    <source>
        <dbReference type="ARBA" id="ARBA00022837"/>
    </source>
</evidence>
<dbReference type="Pfam" id="PF00626">
    <property type="entry name" value="Gelsolin"/>
    <property type="match status" value="2"/>
</dbReference>
<keyword evidence="11" id="KW-0206">Cytoskeleton</keyword>
<dbReference type="GO" id="GO:0008154">
    <property type="term" value="P:actin polymerization or depolymerization"/>
    <property type="evidence" value="ECO:0007669"/>
    <property type="project" value="TreeGrafter"/>
</dbReference>
<dbReference type="GO" id="GO:0051014">
    <property type="term" value="P:actin filament severing"/>
    <property type="evidence" value="ECO:0007669"/>
    <property type="project" value="UniProtKB-UniRule"/>
</dbReference>
<keyword evidence="5 13" id="KW-0963">Cytoplasm</keyword>
<dbReference type="PRINTS" id="PR00597">
    <property type="entry name" value="GELSOLIN"/>
</dbReference>
<dbReference type="GO" id="GO:0015629">
    <property type="term" value="C:actin cytoskeleton"/>
    <property type="evidence" value="ECO:0007669"/>
    <property type="project" value="TreeGrafter"/>
</dbReference>
<sequence length="370" mass="40843">MFSASPTAGDIMVFHPEFERAGKEAGLQVWRVENLDLAPVPESLYGRFYTGDAYLVLSSTSNRRGDLQYDLHYWQGSECSQDESSAAAILAVQMDDFLQGAPVQYREVQGHESGTFSGYFKTGLTYMKGGVASGFNHVTNEVEVQRLLQVKGRRVVRATEVPVSWGSFNQGDSFILDLGQVRTPGGQVSKSIRDNERCGRANLQVVDEGAEPDGMIEVLGDKPDLPESHSEDTQTDASNRKVAKLYKVSNAGGDMEVTLVSEQNPFPQHALESSECFILDNGTNGRIFVWKGKDANGAERQAVLQNSEKFIQQMEYPPYTQVLAPPVAHRFPRQVFVWIGNEANEEEKMEAAATGETVLVQEDLFGWSGA</sequence>
<evidence type="ECO:0000256" key="12">
    <source>
        <dbReference type="ARBA" id="ARBA00025132"/>
    </source>
</evidence>
<dbReference type="PANTHER" id="PTHR11977:SF29">
    <property type="entry name" value="GELSOLIN"/>
    <property type="match status" value="1"/>
</dbReference>
<evidence type="ECO:0000256" key="5">
    <source>
        <dbReference type="ARBA" id="ARBA00022490"/>
    </source>
</evidence>
<comment type="similarity">
    <text evidence="2 13">Belongs to the villin/gelsolin family.</text>
</comment>
<keyword evidence="16" id="KW-1185">Reference proteome</keyword>
<evidence type="ECO:0000256" key="2">
    <source>
        <dbReference type="ARBA" id="ARBA00008418"/>
    </source>
</evidence>